<accession>A0ABQ3NMZ3</accession>
<dbReference type="GeneID" id="86952433"/>
<sequence length="356" mass="37597">MRVSSKRNRLLSAAGISALAVFSGLFFWWNTNLLGDDEFCDGAVTSEELASVLDTKGRLSTTSSVGDSKPGFSCSVQRTSKFLGASPMEIQMRTAAQEPDFQFQTHVWKNPSAMSFFSNGSTGAVSDERGWVLLPETCQGKVATFSPSGSSSQTAADVRTVEAIVKQGTANRAELAKTLVKAAQRIAEEAGCAADGANEEPRLQAVSEAPTAPGAACGLAGFTLPPAALLKEEATVGKEQVSGSIPGTWACGMQLAGNAKGVIWFAASSDARIVDPILRKDTLKDLPGGVGVTDRDLNAAALKCGDKMVYFGMRWSDEYRSAVSDRGISVSHEMFQSFVDSAGKQYQCGVVQLPPN</sequence>
<dbReference type="Proteomes" id="UP000660554">
    <property type="component" value="Unassembled WGS sequence"/>
</dbReference>
<gene>
    <name evidence="2" type="ORF">Scinn_35920</name>
</gene>
<evidence type="ECO:0000313" key="3">
    <source>
        <dbReference type="Proteomes" id="UP000660554"/>
    </source>
</evidence>
<keyword evidence="3" id="KW-1185">Reference proteome</keyword>
<evidence type="ECO:0000256" key="1">
    <source>
        <dbReference type="SAM" id="Phobius"/>
    </source>
</evidence>
<proteinExistence type="predicted"/>
<dbReference type="EMBL" id="BNDV01000008">
    <property type="protein sequence ID" value="GHI14129.1"/>
    <property type="molecule type" value="Genomic_DNA"/>
</dbReference>
<evidence type="ECO:0000313" key="2">
    <source>
        <dbReference type="EMBL" id="GHI14129.1"/>
    </source>
</evidence>
<comment type="caution">
    <text evidence="2">The sequence shown here is derived from an EMBL/GenBank/DDBJ whole genome shotgun (WGS) entry which is preliminary data.</text>
</comment>
<dbReference type="RefSeq" id="WP_191870057.1">
    <property type="nucleotide sequence ID" value="NZ_BMRU01000056.1"/>
</dbReference>
<name>A0ABQ3NMZ3_STRVG</name>
<protein>
    <recommendedName>
        <fullName evidence="4">Lipoprotein</fullName>
    </recommendedName>
</protein>
<organism evidence="2 3">
    <name type="scientific">Streptomyces virginiae</name>
    <name type="common">Streptomyces cinnamonensis</name>
    <dbReference type="NCBI Taxonomy" id="1961"/>
    <lineage>
        <taxon>Bacteria</taxon>
        <taxon>Bacillati</taxon>
        <taxon>Actinomycetota</taxon>
        <taxon>Actinomycetes</taxon>
        <taxon>Kitasatosporales</taxon>
        <taxon>Streptomycetaceae</taxon>
        <taxon>Streptomyces</taxon>
    </lineage>
</organism>
<keyword evidence="1" id="KW-0812">Transmembrane</keyword>
<keyword evidence="1" id="KW-0472">Membrane</keyword>
<feature type="transmembrane region" description="Helical" evidence="1">
    <location>
        <begin position="10"/>
        <end position="29"/>
    </location>
</feature>
<keyword evidence="1" id="KW-1133">Transmembrane helix</keyword>
<evidence type="ECO:0008006" key="4">
    <source>
        <dbReference type="Google" id="ProtNLM"/>
    </source>
</evidence>
<reference evidence="3" key="1">
    <citation type="submission" date="2020-09" db="EMBL/GenBank/DDBJ databases">
        <title>Whole genome shotgun sequence of Streptomyces cinnamonensis NBRC 15873.</title>
        <authorList>
            <person name="Komaki H."/>
            <person name="Tamura T."/>
        </authorList>
    </citation>
    <scope>NUCLEOTIDE SEQUENCE [LARGE SCALE GENOMIC DNA]</scope>
    <source>
        <strain evidence="3">NBRC 15873</strain>
    </source>
</reference>